<dbReference type="AlphaFoldDB" id="A0A7D5ZHX9"/>
<name>A0A7D5ZHX9_9NEIS</name>
<protein>
    <submittedName>
        <fullName evidence="1">Uncharacterized protein</fullName>
    </submittedName>
</protein>
<dbReference type="EMBL" id="CP058952">
    <property type="protein sequence ID" value="QLI82187.1"/>
    <property type="molecule type" value="Genomic_DNA"/>
</dbReference>
<dbReference type="RefSeq" id="WP_180306270.1">
    <property type="nucleotide sequence ID" value="NZ_CP058952.1"/>
</dbReference>
<gene>
    <name evidence="1" type="ORF">HZU75_11985</name>
</gene>
<dbReference type="Proteomes" id="UP000510822">
    <property type="component" value="Chromosome"/>
</dbReference>
<reference evidence="1 2" key="1">
    <citation type="journal article" date="2016" name="Int. J. Syst. Evol. Microbiol.">
        <title>Chitinibacter fontanus sp. nov., isolated from a spring.</title>
        <authorList>
            <person name="Sheu S.Y."/>
            <person name="Li Y.S."/>
            <person name="Young C.C."/>
            <person name="Chen W.M."/>
        </authorList>
    </citation>
    <scope>NUCLEOTIDE SEQUENCE [LARGE SCALE GENOMIC DNA]</scope>
    <source>
        <strain evidence="1 2">STM-7</strain>
    </source>
</reference>
<proteinExistence type="predicted"/>
<evidence type="ECO:0000313" key="1">
    <source>
        <dbReference type="EMBL" id="QLI82187.1"/>
    </source>
</evidence>
<keyword evidence="2" id="KW-1185">Reference proteome</keyword>
<evidence type="ECO:0000313" key="2">
    <source>
        <dbReference type="Proteomes" id="UP000510822"/>
    </source>
</evidence>
<accession>A0A7D5ZHX9</accession>
<organism evidence="1 2">
    <name type="scientific">Chitinibacter fontanus</name>
    <dbReference type="NCBI Taxonomy" id="1737446"/>
    <lineage>
        <taxon>Bacteria</taxon>
        <taxon>Pseudomonadati</taxon>
        <taxon>Pseudomonadota</taxon>
        <taxon>Betaproteobacteria</taxon>
        <taxon>Neisseriales</taxon>
        <taxon>Chitinibacteraceae</taxon>
        <taxon>Chitinibacter</taxon>
    </lineage>
</organism>
<dbReference type="KEGG" id="cfon:HZU75_11985"/>
<sequence>MAFELLRIPEDELPMVKEQYRLHIASYREMWVVDAESSECLLFVGRDYLDPTVPSLFVLLNRNQNEKYYFEILERRYCAQRHLEHWLVPEDAKPDYVVVLKLGDDCKLNPDIIKTKICKAMQALNERSDIEFIFIPHWNR</sequence>